<dbReference type="Proteomes" id="UP000019804">
    <property type="component" value="Unassembled WGS sequence"/>
</dbReference>
<feature type="compositionally biased region" description="Acidic residues" evidence="1">
    <location>
        <begin position="52"/>
        <end position="68"/>
    </location>
</feature>
<dbReference type="OrthoDB" id="10555869at2759"/>
<reference evidence="3" key="1">
    <citation type="journal article" date="2014" name="Nat. Commun.">
        <title>Genomic adaptations of the halophilic Dead Sea filamentous fungus Eurotium rubrum.</title>
        <authorList>
            <person name="Kis-Papo T."/>
            <person name="Weig A.R."/>
            <person name="Riley R."/>
            <person name="Persoh D."/>
            <person name="Salamov A."/>
            <person name="Sun H."/>
            <person name="Lipzen A."/>
            <person name="Wasser S.P."/>
            <person name="Rambold G."/>
            <person name="Grigoriev I.V."/>
            <person name="Nevo E."/>
        </authorList>
    </citation>
    <scope>NUCLEOTIDE SEQUENCE [LARGE SCALE GENOMIC DNA]</scope>
    <source>
        <strain evidence="3">CBS 135680</strain>
    </source>
</reference>
<dbReference type="RefSeq" id="XP_040638081.1">
    <property type="nucleotide sequence ID" value="XM_040779055.1"/>
</dbReference>
<dbReference type="HOGENOM" id="CLU_1815406_0_0_1"/>
<evidence type="ECO:0000256" key="1">
    <source>
        <dbReference type="SAM" id="MobiDB-lite"/>
    </source>
</evidence>
<dbReference type="AlphaFoldDB" id="A0A017SBH1"/>
<dbReference type="EMBL" id="KK088426">
    <property type="protein sequence ID" value="EYE94393.1"/>
    <property type="molecule type" value="Genomic_DNA"/>
</dbReference>
<proteinExistence type="predicted"/>
<organism evidence="2 3">
    <name type="scientific">Aspergillus ruber (strain CBS 135680)</name>
    <dbReference type="NCBI Taxonomy" id="1388766"/>
    <lineage>
        <taxon>Eukaryota</taxon>
        <taxon>Fungi</taxon>
        <taxon>Dikarya</taxon>
        <taxon>Ascomycota</taxon>
        <taxon>Pezizomycotina</taxon>
        <taxon>Eurotiomycetes</taxon>
        <taxon>Eurotiomycetidae</taxon>
        <taxon>Eurotiales</taxon>
        <taxon>Aspergillaceae</taxon>
        <taxon>Aspergillus</taxon>
        <taxon>Aspergillus subgen. Aspergillus</taxon>
    </lineage>
</organism>
<dbReference type="STRING" id="1388766.A0A017SBH1"/>
<protein>
    <submittedName>
        <fullName evidence="2">Uncharacterized protein</fullName>
    </submittedName>
</protein>
<name>A0A017SBH1_ASPRC</name>
<accession>A0A017SBH1</accession>
<gene>
    <name evidence="2" type="ORF">EURHEDRAFT_378275</name>
</gene>
<keyword evidence="3" id="KW-1185">Reference proteome</keyword>
<dbReference type="GeneID" id="63694179"/>
<feature type="region of interest" description="Disordered" evidence="1">
    <location>
        <begin position="44"/>
        <end position="75"/>
    </location>
</feature>
<evidence type="ECO:0000313" key="3">
    <source>
        <dbReference type="Proteomes" id="UP000019804"/>
    </source>
</evidence>
<evidence type="ECO:0000313" key="2">
    <source>
        <dbReference type="EMBL" id="EYE94393.1"/>
    </source>
</evidence>
<sequence>MVPDKLTFTITTNANVKVKTIKHIQRIWEHLDTLGDEYARMQKCPLTRNGDDDNDADEEEDQEDESDDAPPPKLSELFEAQRLLAEDFKRYMYEHFAKATTASTWRIQSLDEIVKSLDSVFELLAVSSNKLPKGEGFRDFSL</sequence>